<evidence type="ECO:0000313" key="1">
    <source>
        <dbReference type="EMBL" id="CAD5244668.1"/>
    </source>
</evidence>
<sequence length="105" mass="12489">MREFGNMGLKTLAKLYRVARGDEKVARAWELVRAAARYSLREPYWDFLRENFEVRAEEVKDALRFLEETGELQIKRSIDGKRLYVSTLKDIRKNPVRLDRWLGLT</sequence>
<dbReference type="AlphaFoldDB" id="A0A7G2D9J7"/>
<keyword evidence="2" id="KW-1185">Reference proteome</keyword>
<organism evidence="1 2">
    <name type="scientific">Thermococcus camini</name>
    <dbReference type="NCBI Taxonomy" id="2016373"/>
    <lineage>
        <taxon>Archaea</taxon>
        <taxon>Methanobacteriati</taxon>
        <taxon>Methanobacteriota</taxon>
        <taxon>Thermococci</taxon>
        <taxon>Thermococcales</taxon>
        <taxon>Thermococcaceae</taxon>
        <taxon>Thermococcus</taxon>
    </lineage>
</organism>
<evidence type="ECO:0000313" key="2">
    <source>
        <dbReference type="Proteomes" id="UP000516304"/>
    </source>
</evidence>
<dbReference type="Proteomes" id="UP000516304">
    <property type="component" value="Chromosome TIRI35C"/>
</dbReference>
<gene>
    <name evidence="1" type="ORF">TIRI35C_1514</name>
</gene>
<dbReference type="EMBL" id="LR881183">
    <property type="protein sequence ID" value="CAD5244668.1"/>
    <property type="molecule type" value="Genomic_DNA"/>
</dbReference>
<accession>A0A7G2D9J7</accession>
<protein>
    <submittedName>
        <fullName evidence="1">Uncharacterized protein</fullName>
    </submittedName>
</protein>
<dbReference type="KEGG" id="tcq:TIRI35C_1514"/>
<name>A0A7G2D9J7_9EURY</name>
<reference evidence="1 2" key="1">
    <citation type="submission" date="2020-09" db="EMBL/GenBank/DDBJ databases">
        <authorList>
            <person name="Courtine D."/>
        </authorList>
    </citation>
    <scope>NUCLEOTIDE SEQUENCE [LARGE SCALE GENOMIC DNA]</scope>
    <source>
        <strain evidence="1 2">IRI35c</strain>
    </source>
</reference>
<proteinExistence type="predicted"/>